<evidence type="ECO:0000313" key="2">
    <source>
        <dbReference type="Proteomes" id="UP001596166"/>
    </source>
</evidence>
<dbReference type="EMBL" id="JBHSLC010000002">
    <property type="protein sequence ID" value="MFC5353571.1"/>
    <property type="molecule type" value="Genomic_DNA"/>
</dbReference>
<evidence type="ECO:0000313" key="1">
    <source>
        <dbReference type="EMBL" id="MFC5353571.1"/>
    </source>
</evidence>
<sequence>MSDVPKLSQKEVLALAGAEKSPYHSVPTRTPEFVRGSLRILGLITHGNTITEAGRAALSKHREAANG</sequence>
<protein>
    <submittedName>
        <fullName evidence="1">Uncharacterized protein</fullName>
    </submittedName>
</protein>
<accession>A0ABW0FZ26</accession>
<comment type="caution">
    <text evidence="1">The sequence shown here is derived from an EMBL/GenBank/DDBJ whole genome shotgun (WGS) entry which is preliminary data.</text>
</comment>
<organism evidence="1 2">
    <name type="scientific">Azospirillum himalayense</name>
    <dbReference type="NCBI Taxonomy" id="654847"/>
    <lineage>
        <taxon>Bacteria</taxon>
        <taxon>Pseudomonadati</taxon>
        <taxon>Pseudomonadota</taxon>
        <taxon>Alphaproteobacteria</taxon>
        <taxon>Rhodospirillales</taxon>
        <taxon>Azospirillaceae</taxon>
        <taxon>Azospirillum</taxon>
    </lineage>
</organism>
<reference evidence="2" key="1">
    <citation type="journal article" date="2019" name="Int. J. Syst. Evol. Microbiol.">
        <title>The Global Catalogue of Microorganisms (GCM) 10K type strain sequencing project: providing services to taxonomists for standard genome sequencing and annotation.</title>
        <authorList>
            <consortium name="The Broad Institute Genomics Platform"/>
            <consortium name="The Broad Institute Genome Sequencing Center for Infectious Disease"/>
            <person name="Wu L."/>
            <person name="Ma J."/>
        </authorList>
    </citation>
    <scope>NUCLEOTIDE SEQUENCE [LARGE SCALE GENOMIC DNA]</scope>
    <source>
        <strain evidence="2">CCUG 58760</strain>
    </source>
</reference>
<dbReference type="Proteomes" id="UP001596166">
    <property type="component" value="Unassembled WGS sequence"/>
</dbReference>
<dbReference type="RefSeq" id="WP_376993397.1">
    <property type="nucleotide sequence ID" value="NZ_JBHSLC010000002.1"/>
</dbReference>
<keyword evidence="2" id="KW-1185">Reference proteome</keyword>
<proteinExistence type="predicted"/>
<name>A0ABW0FZ26_9PROT</name>
<gene>
    <name evidence="1" type="ORF">ACFPMG_01000</name>
</gene>